<comment type="subunit">
    <text evidence="3">Monomer.</text>
</comment>
<feature type="signal peptide" evidence="11">
    <location>
        <begin position="1"/>
        <end position="20"/>
    </location>
</feature>
<keyword evidence="10" id="KW-0449">Lipoprotein</keyword>
<comment type="subcellular location">
    <subcellularLocation>
        <location evidence="1">Cell inner membrane</location>
        <topology evidence="1">Lipid-anchor</topology>
    </subcellularLocation>
</comment>
<evidence type="ECO:0000256" key="3">
    <source>
        <dbReference type="ARBA" id="ARBA00011245"/>
    </source>
</evidence>
<keyword evidence="4" id="KW-0813">Transport</keyword>
<keyword evidence="14" id="KW-1185">Reference proteome</keyword>
<evidence type="ECO:0000256" key="2">
    <source>
        <dbReference type="ARBA" id="ARBA00008610"/>
    </source>
</evidence>
<dbReference type="PANTHER" id="PTHR34296">
    <property type="entry name" value="TRANSCRIPTIONAL ACTIVATOR PROTEIN MED"/>
    <property type="match status" value="1"/>
</dbReference>
<dbReference type="Pfam" id="PF02608">
    <property type="entry name" value="Bmp"/>
    <property type="match status" value="1"/>
</dbReference>
<evidence type="ECO:0000259" key="12">
    <source>
        <dbReference type="Pfam" id="PF02608"/>
    </source>
</evidence>
<evidence type="ECO:0000256" key="1">
    <source>
        <dbReference type="ARBA" id="ARBA00004519"/>
    </source>
</evidence>
<dbReference type="EMBL" id="CP132468">
    <property type="protein sequence ID" value="WNY68594.1"/>
    <property type="molecule type" value="Genomic_DNA"/>
</dbReference>
<dbReference type="InterPro" id="IPR003760">
    <property type="entry name" value="PnrA-like"/>
</dbReference>
<evidence type="ECO:0000256" key="10">
    <source>
        <dbReference type="ARBA" id="ARBA00023288"/>
    </source>
</evidence>
<dbReference type="Proteomes" id="UP001301963">
    <property type="component" value="Chromosome"/>
</dbReference>
<evidence type="ECO:0000256" key="5">
    <source>
        <dbReference type="ARBA" id="ARBA00022475"/>
    </source>
</evidence>
<comment type="similarity">
    <text evidence="2">Belongs to the BMP lipoprotein family.</text>
</comment>
<evidence type="ECO:0000256" key="11">
    <source>
        <dbReference type="SAM" id="SignalP"/>
    </source>
</evidence>
<organism evidence="13 14">
    <name type="scientific">Borreliella lusitaniae</name>
    <dbReference type="NCBI Taxonomy" id="100177"/>
    <lineage>
        <taxon>Bacteria</taxon>
        <taxon>Pseudomonadati</taxon>
        <taxon>Spirochaetota</taxon>
        <taxon>Spirochaetia</taxon>
        <taxon>Spirochaetales</taxon>
        <taxon>Borreliaceae</taxon>
        <taxon>Borreliella</taxon>
    </lineage>
</organism>
<dbReference type="InterPro" id="IPR028082">
    <property type="entry name" value="Peripla_BP_I"/>
</dbReference>
<evidence type="ECO:0000256" key="8">
    <source>
        <dbReference type="ARBA" id="ARBA00023136"/>
    </source>
</evidence>
<name>A0ABZ0CHA6_9SPIR</name>
<evidence type="ECO:0000313" key="14">
    <source>
        <dbReference type="Proteomes" id="UP001301963"/>
    </source>
</evidence>
<dbReference type="CDD" id="cd06354">
    <property type="entry name" value="PBP1_PrnA-like"/>
    <property type="match status" value="1"/>
</dbReference>
<keyword evidence="5" id="KW-1003">Cell membrane</keyword>
<keyword evidence="8" id="KW-0472">Membrane</keyword>
<dbReference type="PANTHER" id="PTHR34296:SF2">
    <property type="entry name" value="ABC TRANSPORTER GUANOSINE-BINDING PROTEIN NUPN"/>
    <property type="match status" value="1"/>
</dbReference>
<dbReference type="PROSITE" id="PS51257">
    <property type="entry name" value="PROKAR_LIPOPROTEIN"/>
    <property type="match status" value="1"/>
</dbReference>
<accession>A0ABZ0CHA6</accession>
<dbReference type="InterPro" id="IPR050957">
    <property type="entry name" value="BMP_lipoprotein"/>
</dbReference>
<evidence type="ECO:0000313" key="13">
    <source>
        <dbReference type="EMBL" id="WNY68594.1"/>
    </source>
</evidence>
<sequence>MFKRLIFFIALSLLVLSCFKSNRNSIKSDKVVVGVLANGSFYDKGYNQSIHDGVVKLKDNFGVKLVTKSLRPYPIEGKRLLTANEAMIEDAYEVQKNPLNLFWLAGYEFSSLSVKLSYERPDIFYGIIDVFDYGDIQVPNNSLAIKFRNEEAAFLAGYIAAKMCRKKKIGFLTGPKSEHLNDFKFGFKAGIFYANRKLRLVTKKAPSLFDKDKGKAMAQFMYKEDKVGVIFPIAGITGLGVYDAAKELGPKYYVIGLNQDQSYIAPQNVITSILRDVGKVIYSVSSDYIKNGVFKGGVIVDRGLKEGAIEIVKDPDVLNNRLVDEVISLENKIISGEIIVPDSEYAFDLFKSKL</sequence>
<keyword evidence="9" id="KW-0564">Palmitate</keyword>
<dbReference type="RefSeq" id="WP_301395017.1">
    <property type="nucleotide sequence ID" value="NZ_CP124050.1"/>
</dbReference>
<protein>
    <submittedName>
        <fullName evidence="13">Nucleoside ABC transporter substrate-binding protein BmpC</fullName>
    </submittedName>
</protein>
<feature type="domain" description="ABC transporter substrate-binding protein PnrA-like" evidence="12">
    <location>
        <begin position="30"/>
        <end position="344"/>
    </location>
</feature>
<dbReference type="SUPFAM" id="SSF53822">
    <property type="entry name" value="Periplasmic binding protein-like I"/>
    <property type="match status" value="1"/>
</dbReference>
<proteinExistence type="inferred from homology"/>
<evidence type="ECO:0000256" key="7">
    <source>
        <dbReference type="ARBA" id="ARBA00022729"/>
    </source>
</evidence>
<dbReference type="Gene3D" id="3.40.50.2300">
    <property type="match status" value="2"/>
</dbReference>
<keyword evidence="7 11" id="KW-0732">Signal</keyword>
<reference evidence="13" key="1">
    <citation type="submission" date="2023-07" db="EMBL/GenBank/DDBJ databases">
        <title>Genome sequencing of multiple Borrelia sensu lato isolates.</title>
        <authorList>
            <person name="Mongodin E.F."/>
            <person name="Rudenko N."/>
            <person name="Fraser C.M."/>
            <person name="Schutzer S."/>
            <person name="Luft B."/>
            <person name="Morgan R."/>
            <person name="Chastens S."/>
            <person name="Qiu W."/>
        </authorList>
    </citation>
    <scope>NUCLEOTIDE SEQUENCE [LARGE SCALE GENOMIC DNA]</scope>
    <source>
        <strain evidence="13">PotiB3</strain>
    </source>
</reference>
<evidence type="ECO:0000256" key="6">
    <source>
        <dbReference type="ARBA" id="ARBA00022519"/>
    </source>
</evidence>
<keyword evidence="6" id="KW-0997">Cell inner membrane</keyword>
<evidence type="ECO:0000256" key="4">
    <source>
        <dbReference type="ARBA" id="ARBA00022448"/>
    </source>
</evidence>
<gene>
    <name evidence="13" type="primary">bmpC</name>
    <name evidence="13" type="ORF">QIA44_01880</name>
</gene>
<feature type="chain" id="PRO_5047431420" evidence="11">
    <location>
        <begin position="21"/>
        <end position="354"/>
    </location>
</feature>
<evidence type="ECO:0000256" key="9">
    <source>
        <dbReference type="ARBA" id="ARBA00023139"/>
    </source>
</evidence>